<dbReference type="EMBL" id="AZBU02000008">
    <property type="protein sequence ID" value="TKR67193.1"/>
    <property type="molecule type" value="Genomic_DNA"/>
</dbReference>
<dbReference type="Proteomes" id="UP000298663">
    <property type="component" value="Unassembled WGS sequence"/>
</dbReference>
<comment type="caution">
    <text evidence="1">The sequence shown here is derived from an EMBL/GenBank/DDBJ whole genome shotgun (WGS) entry which is preliminary data.</text>
</comment>
<sequence>MFLRFPLVHPFGEDVQREKDEGEGEPGALLMESMLEKVESYPFHFGTTKEMMLYVAKHLAVMVFRTFANFCGVEKR</sequence>
<protein>
    <submittedName>
        <fullName evidence="1">Uncharacterized protein</fullName>
    </submittedName>
</protein>
<reference evidence="1 2" key="1">
    <citation type="journal article" date="2015" name="Genome Biol.">
        <title>Comparative genomics of Steinernema reveals deeply conserved gene regulatory networks.</title>
        <authorList>
            <person name="Dillman A.R."/>
            <person name="Macchietto M."/>
            <person name="Porter C.F."/>
            <person name="Rogers A."/>
            <person name="Williams B."/>
            <person name="Antoshechkin I."/>
            <person name="Lee M.M."/>
            <person name="Goodwin Z."/>
            <person name="Lu X."/>
            <person name="Lewis E.E."/>
            <person name="Goodrich-Blair H."/>
            <person name="Stock S.P."/>
            <person name="Adams B.J."/>
            <person name="Sternberg P.W."/>
            <person name="Mortazavi A."/>
        </authorList>
    </citation>
    <scope>NUCLEOTIDE SEQUENCE [LARGE SCALE GENOMIC DNA]</scope>
    <source>
        <strain evidence="1 2">ALL</strain>
    </source>
</reference>
<accession>A0A4U5ME86</accession>
<dbReference type="AlphaFoldDB" id="A0A4U5ME86"/>
<evidence type="ECO:0000313" key="1">
    <source>
        <dbReference type="EMBL" id="TKR67193.1"/>
    </source>
</evidence>
<reference evidence="1 2" key="2">
    <citation type="journal article" date="2019" name="G3 (Bethesda)">
        <title>Hybrid Assembly of the Genome of the Entomopathogenic Nematode Steinernema carpocapsae Identifies the X-Chromosome.</title>
        <authorList>
            <person name="Serra L."/>
            <person name="Macchietto M."/>
            <person name="Macias-Munoz A."/>
            <person name="McGill C.J."/>
            <person name="Rodriguez I.M."/>
            <person name="Rodriguez B."/>
            <person name="Murad R."/>
            <person name="Mortazavi A."/>
        </authorList>
    </citation>
    <scope>NUCLEOTIDE SEQUENCE [LARGE SCALE GENOMIC DNA]</scope>
    <source>
        <strain evidence="1 2">ALL</strain>
    </source>
</reference>
<keyword evidence="2" id="KW-1185">Reference proteome</keyword>
<evidence type="ECO:0000313" key="2">
    <source>
        <dbReference type="Proteomes" id="UP000298663"/>
    </source>
</evidence>
<proteinExistence type="predicted"/>
<gene>
    <name evidence="1" type="ORF">L596_023379</name>
</gene>
<name>A0A4U5ME86_STECR</name>
<organism evidence="1 2">
    <name type="scientific">Steinernema carpocapsae</name>
    <name type="common">Entomopathogenic nematode</name>
    <dbReference type="NCBI Taxonomy" id="34508"/>
    <lineage>
        <taxon>Eukaryota</taxon>
        <taxon>Metazoa</taxon>
        <taxon>Ecdysozoa</taxon>
        <taxon>Nematoda</taxon>
        <taxon>Chromadorea</taxon>
        <taxon>Rhabditida</taxon>
        <taxon>Tylenchina</taxon>
        <taxon>Panagrolaimomorpha</taxon>
        <taxon>Strongyloidoidea</taxon>
        <taxon>Steinernematidae</taxon>
        <taxon>Steinernema</taxon>
    </lineage>
</organism>